<protein>
    <recommendedName>
        <fullName evidence="4">NAD(P)-binding protein</fullName>
    </recommendedName>
</protein>
<dbReference type="GO" id="GO:0016491">
    <property type="term" value="F:oxidoreductase activity"/>
    <property type="evidence" value="ECO:0007669"/>
    <property type="project" value="UniProtKB-KW"/>
</dbReference>
<dbReference type="AlphaFoldDB" id="A0A4Q1BCX3"/>
<reference evidence="2 3" key="1">
    <citation type="submission" date="2016-06" db="EMBL/GenBank/DDBJ databases">
        <title>Evolution of pathogenesis and genome organization in the Tremellales.</title>
        <authorList>
            <person name="Cuomo C."/>
            <person name="Litvintseva A."/>
            <person name="Heitman J."/>
            <person name="Chen Y."/>
            <person name="Sun S."/>
            <person name="Springer D."/>
            <person name="Dromer F."/>
            <person name="Young S."/>
            <person name="Zeng Q."/>
            <person name="Chapman S."/>
            <person name="Gujja S."/>
            <person name="Saif S."/>
            <person name="Birren B."/>
        </authorList>
    </citation>
    <scope>NUCLEOTIDE SEQUENCE [LARGE SCALE GENOMIC DNA]</scope>
    <source>
        <strain evidence="2 3">ATCC 28783</strain>
    </source>
</reference>
<gene>
    <name evidence="2" type="ORF">M231_07124</name>
</gene>
<dbReference type="Gene3D" id="3.40.50.720">
    <property type="entry name" value="NAD(P)-binding Rossmann-like Domain"/>
    <property type="match status" value="1"/>
</dbReference>
<dbReference type="InterPro" id="IPR002347">
    <property type="entry name" value="SDR_fam"/>
</dbReference>
<evidence type="ECO:0000313" key="3">
    <source>
        <dbReference type="Proteomes" id="UP000289152"/>
    </source>
</evidence>
<dbReference type="PRINTS" id="PR00081">
    <property type="entry name" value="GDHRDH"/>
</dbReference>
<dbReference type="SUPFAM" id="SSF51735">
    <property type="entry name" value="NAD(P)-binding Rossmann-fold domains"/>
    <property type="match status" value="1"/>
</dbReference>
<dbReference type="InParanoid" id="A0A4Q1BCX3"/>
<dbReference type="Proteomes" id="UP000289152">
    <property type="component" value="Unassembled WGS sequence"/>
</dbReference>
<proteinExistence type="predicted"/>
<dbReference type="Pfam" id="PF00106">
    <property type="entry name" value="adh_short"/>
    <property type="match status" value="1"/>
</dbReference>
<dbReference type="PANTHER" id="PTHR43157">
    <property type="entry name" value="PHOSPHATIDYLINOSITOL-GLYCAN BIOSYNTHESIS CLASS F PROTEIN-RELATED"/>
    <property type="match status" value="1"/>
</dbReference>
<dbReference type="OrthoDB" id="191139at2759"/>
<name>A0A4Q1BCX3_TREME</name>
<sequence>MVRPAGLFSNRYKLEDIPDLSGKVAVVTGGSRGIGEQVVSALAQKGCEVHILSSTEAHAREAIDKITKSTSVSASLLHHHTIDLGSLADVISLSKTLSSSLSRLDILYLIAGVGVAPYGETNDGIGNHYGVNVLAHMVLVDGLLPKMRETAQTKTGDEKWTTRIVAESSELHRAAPSEIKCEDLEEMNSEDMDPTKLYGRSKLFDLMFIRQLAYHLPPLASPTPILALSVHPGAVQTEQQQGATEAYGLPGKALEVVASWAFMTPDQGAESALWAGTSPAVGERREEAQGRYFTEADGKVDTESAQGQDQELGRKLWDLSVRVLKEKVGYEVKM</sequence>
<dbReference type="PANTHER" id="PTHR43157:SF31">
    <property type="entry name" value="PHOSPHATIDYLINOSITOL-GLYCAN BIOSYNTHESIS CLASS F PROTEIN"/>
    <property type="match status" value="1"/>
</dbReference>
<dbReference type="VEuPathDB" id="FungiDB:TREMEDRAFT_34314"/>
<dbReference type="InterPro" id="IPR036291">
    <property type="entry name" value="NAD(P)-bd_dom_sf"/>
</dbReference>
<keyword evidence="1" id="KW-0560">Oxidoreductase</keyword>
<organism evidence="2 3">
    <name type="scientific">Tremella mesenterica</name>
    <name type="common">Jelly fungus</name>
    <dbReference type="NCBI Taxonomy" id="5217"/>
    <lineage>
        <taxon>Eukaryota</taxon>
        <taxon>Fungi</taxon>
        <taxon>Dikarya</taxon>
        <taxon>Basidiomycota</taxon>
        <taxon>Agaricomycotina</taxon>
        <taxon>Tremellomycetes</taxon>
        <taxon>Tremellales</taxon>
        <taxon>Tremellaceae</taxon>
        <taxon>Tremella</taxon>
    </lineage>
</organism>
<evidence type="ECO:0008006" key="4">
    <source>
        <dbReference type="Google" id="ProtNLM"/>
    </source>
</evidence>
<evidence type="ECO:0000256" key="1">
    <source>
        <dbReference type="ARBA" id="ARBA00023002"/>
    </source>
</evidence>
<dbReference type="STRING" id="5217.A0A4Q1BCX3"/>
<evidence type="ECO:0000313" key="2">
    <source>
        <dbReference type="EMBL" id="RXK35594.1"/>
    </source>
</evidence>
<dbReference type="EMBL" id="SDIL01000129">
    <property type="protein sequence ID" value="RXK35594.1"/>
    <property type="molecule type" value="Genomic_DNA"/>
</dbReference>
<comment type="caution">
    <text evidence="2">The sequence shown here is derived from an EMBL/GenBank/DDBJ whole genome shotgun (WGS) entry which is preliminary data.</text>
</comment>
<keyword evidence="3" id="KW-1185">Reference proteome</keyword>
<accession>A0A4Q1BCX3</accession>